<gene>
    <name evidence="2" type="ORF">CCS41_03535</name>
</gene>
<dbReference type="OrthoDB" id="6522604at2"/>
<dbReference type="Pfam" id="PF20178">
    <property type="entry name" value="ToxA_N"/>
    <property type="match status" value="1"/>
</dbReference>
<name>A0A2U8I3Q0_9GAMM</name>
<dbReference type="InterPro" id="IPR046673">
    <property type="entry name" value="ToxA_N"/>
</dbReference>
<feature type="domain" description="Dermonecrotic toxin N-terminal" evidence="1">
    <location>
        <begin position="1"/>
        <end position="54"/>
    </location>
</feature>
<accession>A0A2U8I3Q0</accession>
<evidence type="ECO:0000313" key="2">
    <source>
        <dbReference type="EMBL" id="AWK13757.1"/>
    </source>
</evidence>
<keyword evidence="3" id="KW-1185">Reference proteome</keyword>
<dbReference type="KEGG" id="fsm:CCS41_03535"/>
<organism evidence="2 3">
    <name type="scientific">Candidatus Fukatsuia symbiotica</name>
    <dbReference type="NCBI Taxonomy" id="1878942"/>
    <lineage>
        <taxon>Bacteria</taxon>
        <taxon>Pseudomonadati</taxon>
        <taxon>Pseudomonadota</taxon>
        <taxon>Gammaproteobacteria</taxon>
        <taxon>Enterobacterales</taxon>
        <taxon>Yersiniaceae</taxon>
        <taxon>Candidatus Fukatsuia</taxon>
    </lineage>
</organism>
<dbReference type="Proteomes" id="UP000261875">
    <property type="component" value="Chromosome"/>
</dbReference>
<evidence type="ECO:0000313" key="3">
    <source>
        <dbReference type="Proteomes" id="UP000261875"/>
    </source>
</evidence>
<dbReference type="AlphaFoldDB" id="A0A2U8I3Q0"/>
<dbReference type="EMBL" id="CP021659">
    <property type="protein sequence ID" value="AWK13757.1"/>
    <property type="molecule type" value="Genomic_DNA"/>
</dbReference>
<protein>
    <recommendedName>
        <fullName evidence="1">Dermonecrotic toxin N-terminal domain-containing protein</fullName>
    </recommendedName>
</protein>
<reference evidence="2 3" key="1">
    <citation type="submission" date="2017-05" db="EMBL/GenBank/DDBJ databases">
        <title>Genome sequence of Candidatus Fukatsuia symbiotica and Candidatus Hamiltonella defensa from Acyrthosiphon pisum strain 5D.</title>
        <authorList>
            <person name="Patel V.A."/>
            <person name="Chevignon G."/>
            <person name="Russell J.A."/>
            <person name="Oliver K.M."/>
        </authorList>
    </citation>
    <scope>NUCLEOTIDE SEQUENCE [LARGE SCALE GENOMIC DNA]</scope>
    <source>
        <strain evidence="2 3">5D</strain>
    </source>
</reference>
<evidence type="ECO:0000259" key="1">
    <source>
        <dbReference type="Pfam" id="PF20178"/>
    </source>
</evidence>
<proteinExistence type="predicted"/>
<sequence length="76" mass="8557">MLLVHGANGKIILYKPGGDKTFHEFDDKQQLNNWVLEQAGDSHKRAELASHFSLDLFGNSDLSNFHVINCCNQIKS</sequence>
<dbReference type="STRING" id="1878942.GCA_900128755_01330"/>